<dbReference type="Proteomes" id="UP000002218">
    <property type="component" value="Chromosome"/>
</dbReference>
<dbReference type="Gene3D" id="1.10.510.10">
    <property type="entry name" value="Transferase(Phosphotransferase) domain 1"/>
    <property type="match status" value="1"/>
</dbReference>
<feature type="transmembrane region" description="Helical" evidence="9">
    <location>
        <begin position="411"/>
        <end position="437"/>
    </location>
</feature>
<dbReference type="EMBL" id="CP001737">
    <property type="protein sequence ID" value="ACV81663.1"/>
    <property type="molecule type" value="Genomic_DNA"/>
</dbReference>
<dbReference type="GO" id="GO:0015648">
    <property type="term" value="F:lipid-linked peptidoglycan transporter activity"/>
    <property type="evidence" value="ECO:0007669"/>
    <property type="project" value="TreeGrafter"/>
</dbReference>
<dbReference type="SUPFAM" id="SSF56112">
    <property type="entry name" value="Protein kinase-like (PK-like)"/>
    <property type="match status" value="1"/>
</dbReference>
<dbReference type="KEGG" id="nml:Namu_5400"/>
<evidence type="ECO:0000256" key="3">
    <source>
        <dbReference type="ARBA" id="ARBA00022692"/>
    </source>
</evidence>
<dbReference type="AlphaFoldDB" id="C8XE79"/>
<keyword evidence="7 9" id="KW-0472">Membrane</keyword>
<feature type="transmembrane region" description="Helical" evidence="9">
    <location>
        <begin position="251"/>
        <end position="274"/>
    </location>
</feature>
<dbReference type="CDD" id="cd13123">
    <property type="entry name" value="MATE_MurJ_like"/>
    <property type="match status" value="1"/>
</dbReference>
<dbReference type="eggNOG" id="COG0728">
    <property type="taxonomic scope" value="Bacteria"/>
</dbReference>
<feature type="transmembrane region" description="Helical" evidence="9">
    <location>
        <begin position="295"/>
        <end position="314"/>
    </location>
</feature>
<evidence type="ECO:0000256" key="1">
    <source>
        <dbReference type="ARBA" id="ARBA00004651"/>
    </source>
</evidence>
<dbReference type="GO" id="GO:0034204">
    <property type="term" value="P:lipid translocation"/>
    <property type="evidence" value="ECO:0007669"/>
    <property type="project" value="TreeGrafter"/>
</dbReference>
<dbReference type="InterPro" id="IPR004268">
    <property type="entry name" value="MurJ"/>
</dbReference>
<evidence type="ECO:0000256" key="4">
    <source>
        <dbReference type="ARBA" id="ARBA00022960"/>
    </source>
</evidence>
<dbReference type="PRINTS" id="PR01806">
    <property type="entry name" value="VIRFACTRMVIN"/>
</dbReference>
<dbReference type="GO" id="GO:0008360">
    <property type="term" value="P:regulation of cell shape"/>
    <property type="evidence" value="ECO:0007669"/>
    <property type="project" value="UniProtKB-KW"/>
</dbReference>
<feature type="transmembrane region" description="Helical" evidence="9">
    <location>
        <begin position="449"/>
        <end position="470"/>
    </location>
</feature>
<keyword evidence="2" id="KW-1003">Cell membrane</keyword>
<keyword evidence="4" id="KW-0133">Cell shape</keyword>
<evidence type="ECO:0000256" key="7">
    <source>
        <dbReference type="ARBA" id="ARBA00023136"/>
    </source>
</evidence>
<dbReference type="PANTHER" id="PTHR47019:SF1">
    <property type="entry name" value="LIPID II FLIPPASE MURJ"/>
    <property type="match status" value="1"/>
</dbReference>
<feature type="region of interest" description="Disordered" evidence="8">
    <location>
        <begin position="1"/>
        <end position="44"/>
    </location>
</feature>
<evidence type="ECO:0000313" key="10">
    <source>
        <dbReference type="EMBL" id="ACV81663.1"/>
    </source>
</evidence>
<feature type="compositionally biased region" description="Basic and acidic residues" evidence="8">
    <location>
        <begin position="608"/>
        <end position="625"/>
    </location>
</feature>
<feature type="compositionally biased region" description="Basic and acidic residues" evidence="8">
    <location>
        <begin position="7"/>
        <end position="44"/>
    </location>
</feature>
<dbReference type="InterPro" id="IPR051050">
    <property type="entry name" value="Lipid_II_flippase_MurJ/MviN"/>
</dbReference>
<dbReference type="NCBIfam" id="TIGR01695">
    <property type="entry name" value="murJ_mviN"/>
    <property type="match status" value="1"/>
</dbReference>
<dbReference type="GO" id="GO:0009252">
    <property type="term" value="P:peptidoglycan biosynthetic process"/>
    <property type="evidence" value="ECO:0007669"/>
    <property type="project" value="UniProtKB-KW"/>
</dbReference>
<feature type="region of interest" description="Disordered" evidence="8">
    <location>
        <begin position="583"/>
        <end position="719"/>
    </location>
</feature>
<feature type="transmembrane region" description="Helical" evidence="9">
    <location>
        <begin position="213"/>
        <end position="231"/>
    </location>
</feature>
<name>C8XE79_NAKMY</name>
<gene>
    <name evidence="10" type="ordered locus">Namu_5400</name>
</gene>
<feature type="transmembrane region" description="Helical" evidence="9">
    <location>
        <begin position="74"/>
        <end position="96"/>
    </location>
</feature>
<keyword evidence="5" id="KW-0573">Peptidoglycan synthesis</keyword>
<evidence type="ECO:0000256" key="5">
    <source>
        <dbReference type="ARBA" id="ARBA00022984"/>
    </source>
</evidence>
<feature type="transmembrane region" description="Helical" evidence="9">
    <location>
        <begin position="140"/>
        <end position="159"/>
    </location>
</feature>
<keyword evidence="6 9" id="KW-1133">Transmembrane helix</keyword>
<feature type="transmembrane region" description="Helical" evidence="9">
    <location>
        <begin position="544"/>
        <end position="566"/>
    </location>
</feature>
<dbReference type="Pfam" id="PF03023">
    <property type="entry name" value="MurJ"/>
    <property type="match status" value="1"/>
</dbReference>
<keyword evidence="3 9" id="KW-0812">Transmembrane</keyword>
<evidence type="ECO:0000313" key="11">
    <source>
        <dbReference type="Proteomes" id="UP000002218"/>
    </source>
</evidence>
<reference evidence="11" key="1">
    <citation type="submission" date="2009-09" db="EMBL/GenBank/DDBJ databases">
        <title>The complete genome of Nakamurella multipartita DSM 44233.</title>
        <authorList>
            <consortium name="US DOE Joint Genome Institute (JGI-PGF)"/>
            <person name="Lucas S."/>
            <person name="Copeland A."/>
            <person name="Lapidus A."/>
            <person name="Glavina del Rio T."/>
            <person name="Dalin E."/>
            <person name="Tice H."/>
            <person name="Bruce D."/>
            <person name="Goodwin L."/>
            <person name="Pitluck S."/>
            <person name="Kyrpides N."/>
            <person name="Mavromatis K."/>
            <person name="Ivanova N."/>
            <person name="Ovchinnikova G."/>
            <person name="Sims D."/>
            <person name="Meincke L."/>
            <person name="Brettin T."/>
            <person name="Detter J.C."/>
            <person name="Han C."/>
            <person name="Larimer F."/>
            <person name="Land M."/>
            <person name="Hauser L."/>
            <person name="Markowitz V."/>
            <person name="Cheng J.-F."/>
            <person name="Hugenholtz P."/>
            <person name="Woyke T."/>
            <person name="Wu D."/>
            <person name="Klenk H.-P."/>
            <person name="Eisen J.A."/>
        </authorList>
    </citation>
    <scope>NUCLEOTIDE SEQUENCE [LARGE SCALE GENOMIC DNA]</scope>
    <source>
        <strain evidence="11">ATCC 700099 / DSM 44233 / CIP 104796 / JCM 9543 / NBRC 105858 / Y-104</strain>
    </source>
</reference>
<feature type="transmembrane region" description="Helical" evidence="9">
    <location>
        <begin position="326"/>
        <end position="352"/>
    </location>
</feature>
<dbReference type="GO" id="GO:0005886">
    <property type="term" value="C:plasma membrane"/>
    <property type="evidence" value="ECO:0007669"/>
    <property type="project" value="UniProtKB-SubCell"/>
</dbReference>
<feature type="compositionally biased region" description="Polar residues" evidence="8">
    <location>
        <begin position="639"/>
        <end position="667"/>
    </location>
</feature>
<evidence type="ECO:0000256" key="6">
    <source>
        <dbReference type="ARBA" id="ARBA00022989"/>
    </source>
</evidence>
<evidence type="ECO:0000256" key="2">
    <source>
        <dbReference type="ARBA" id="ARBA00022475"/>
    </source>
</evidence>
<protein>
    <submittedName>
        <fullName evidence="10">Integral membrane protein MviN</fullName>
    </submittedName>
</protein>
<feature type="transmembrane region" description="Helical" evidence="9">
    <location>
        <begin position="476"/>
        <end position="496"/>
    </location>
</feature>
<dbReference type="InParanoid" id="C8XE79"/>
<dbReference type="CDD" id="cd13973">
    <property type="entry name" value="PK_MviN-like"/>
    <property type="match status" value="1"/>
</dbReference>
<keyword evidence="11" id="KW-1185">Reference proteome</keyword>
<dbReference type="InterPro" id="IPR011009">
    <property type="entry name" value="Kinase-like_dom_sf"/>
</dbReference>
<evidence type="ECO:0000256" key="9">
    <source>
        <dbReference type="SAM" id="Phobius"/>
    </source>
</evidence>
<organism evidence="10 11">
    <name type="scientific">Nakamurella multipartita (strain ATCC 700099 / DSM 44233 / CIP 104796 / JCM 9543 / NBRC 105858 / Y-104)</name>
    <name type="common">Microsphaera multipartita</name>
    <dbReference type="NCBI Taxonomy" id="479431"/>
    <lineage>
        <taxon>Bacteria</taxon>
        <taxon>Bacillati</taxon>
        <taxon>Actinomycetota</taxon>
        <taxon>Actinomycetes</taxon>
        <taxon>Nakamurellales</taxon>
        <taxon>Nakamurellaceae</taxon>
        <taxon>Nakamurella</taxon>
    </lineage>
</organism>
<comment type="subcellular location">
    <subcellularLocation>
        <location evidence="1">Cell membrane</location>
        <topology evidence="1">Multi-pass membrane protein</topology>
    </subcellularLocation>
</comment>
<sequence length="1217" mass="126348">MTTPEAPGRDELVRASDHPSDQHPDQRTDRYDGPAETGRPHDDVAGMKTARTAGVVRAGAVMALATLVSRATGFLAKVVILAFLGFGLVNDAYTIANTLPNIIFELLIGGVLTSVAIPLLSRARADRDGGEGYTQRLMTMAIVGLIGATGLSMAAAPLLTRLYLSGSEFVDHDLANGLALLLLPQIFFYGIAALFGAILNTKEKFGVPAWAPVANNLVVIGVGIALLMTTSDPQNVADVNGALTGLTRQQFLILGLGTTAGIVLQAVVMIPSLLRGGFRFRWRWGGDRRLLEAGQLMLWAVAYVLISQAGYIVITRVASANLQGGVSLYAFASLLFQLPYGIIGVSILTAIMPRMSRHAAAGQYEQMKDDASLGNRLSIVALVPVAAGMIVLAIPLAIVASLYGKVSLGDVAMLSATLTALALGLVPFAVTLMQMRVFYAMKDARTPALINLVMVAVRIPLLIACTTFAPSLVVPGMALGTTVSYLVGAIVGEIWLRRRYGAMGTRRTLITLAKMVLASAVGAVVAFGVGRLVVTGAVDTLGEALLQTLVGASVGLLVIAGLALALRVEELDPIRRRLLGRLPARWRPGPPAARTQKSSGSVNPDAPSRVHDGGHGTLVESHRSSGDPSADVTLPTVPGPSSISREQVSEPVSDNRSGGSAAQQTPTADDPEATTEVHLDEVNRPADADDASSTSTLESTTNGSPTAAPHGSPDSAATQAIGAAESPLNPGMMVGGRYRLVSLVASDGNGHWFWRAKDTVLPRDMAVTILPDTTGTSATVARTLRAGRLHHVGLPQTLDVGTDHGQSYVVGQWVDGATLTDLVSGGPLEPDVATSVTAKLSEAVAEAHRNGVSLGAIHPSLVRVNFDGQVRLSHVIAHASATPDQDIRAIGGLLYLTLTGTWPLNDPTAGTGVPLPAAPTRLGREIPADEVVPTVPEALSALAGRALHPEEPDGIHAVGAIAALLRSPETTAGVADAPAPAEARPLSAADRRLIRERRAKLSLAGVVLAVFAVLIMIALGGLVNQFTASIQNSAPEELPMIDAGATTTAPAAEAAPTTTAAPSTNAAAAGPVPIVGGAVYDPEGDGTPDYKDYVDRAFDGNDASFWLTWVYKQQLPTLKSGVGLVVELDHEVTPAQVTVKSATEGTGIEVRSATSLTPGPLAANPVLGTGTVSGGVATIDLTNAPKSKYLIVYVTKLGTTPDKQFQSKINEINVTGS</sequence>
<dbReference type="eggNOG" id="COG0515">
    <property type="taxonomic scope" value="Bacteria"/>
</dbReference>
<feature type="transmembrane region" description="Helical" evidence="9">
    <location>
        <begin position="179"/>
        <end position="201"/>
    </location>
</feature>
<accession>C8XE79</accession>
<dbReference type="PANTHER" id="PTHR47019">
    <property type="entry name" value="LIPID II FLIPPASE MURJ"/>
    <property type="match status" value="1"/>
</dbReference>
<dbReference type="OrthoDB" id="9786339at2"/>
<evidence type="ECO:0000256" key="8">
    <source>
        <dbReference type="SAM" id="MobiDB-lite"/>
    </source>
</evidence>
<feature type="transmembrane region" description="Helical" evidence="9">
    <location>
        <begin position="373"/>
        <end position="399"/>
    </location>
</feature>
<dbReference type="HOGENOM" id="CLU_006797_0_1_11"/>
<proteinExistence type="predicted"/>
<feature type="transmembrane region" description="Helical" evidence="9">
    <location>
        <begin position="516"/>
        <end position="538"/>
    </location>
</feature>
<dbReference type="STRING" id="479431.Namu_5400"/>
<dbReference type="RefSeq" id="WP_015750463.1">
    <property type="nucleotide sequence ID" value="NC_013235.1"/>
</dbReference>
<feature type="transmembrane region" description="Helical" evidence="9">
    <location>
        <begin position="102"/>
        <end position="120"/>
    </location>
</feature>
<dbReference type="Gene3D" id="3.30.200.20">
    <property type="entry name" value="Phosphorylase Kinase, domain 1"/>
    <property type="match status" value="1"/>
</dbReference>
<feature type="transmembrane region" description="Helical" evidence="9">
    <location>
        <begin position="1001"/>
        <end position="1023"/>
    </location>
</feature>
<feature type="compositionally biased region" description="Polar residues" evidence="8">
    <location>
        <begin position="691"/>
        <end position="705"/>
    </location>
</feature>
<reference evidence="10 11" key="2">
    <citation type="journal article" date="2010" name="Stand. Genomic Sci.">
        <title>Complete genome sequence of Nakamurella multipartita type strain (Y-104).</title>
        <authorList>
            <person name="Tice H."/>
            <person name="Mayilraj S."/>
            <person name="Sims D."/>
            <person name="Lapidus A."/>
            <person name="Nolan M."/>
            <person name="Lucas S."/>
            <person name="Glavina Del Rio T."/>
            <person name="Copeland A."/>
            <person name="Cheng J.F."/>
            <person name="Meincke L."/>
            <person name="Bruce D."/>
            <person name="Goodwin L."/>
            <person name="Pitluck S."/>
            <person name="Ivanova N."/>
            <person name="Mavromatis K."/>
            <person name="Ovchinnikova G."/>
            <person name="Pati A."/>
            <person name="Chen A."/>
            <person name="Palaniappan K."/>
            <person name="Land M."/>
            <person name="Hauser L."/>
            <person name="Chang Y.J."/>
            <person name="Jeffries C.D."/>
            <person name="Detter J.C."/>
            <person name="Brettin T."/>
            <person name="Rohde M."/>
            <person name="Goker M."/>
            <person name="Bristow J."/>
            <person name="Eisen J.A."/>
            <person name="Markowitz V."/>
            <person name="Hugenholtz P."/>
            <person name="Kyrpides N.C."/>
            <person name="Klenk H.P."/>
            <person name="Chen F."/>
        </authorList>
    </citation>
    <scope>NUCLEOTIDE SEQUENCE [LARGE SCALE GENOMIC DNA]</scope>
    <source>
        <strain evidence="11">ATCC 700099 / DSM 44233 / CIP 104796 / JCM 9543 / NBRC 105858 / Y-104</strain>
    </source>
</reference>
<feature type="compositionally biased region" description="Basic and acidic residues" evidence="8">
    <location>
        <begin position="675"/>
        <end position="687"/>
    </location>
</feature>